<accession>A0ABQ4ZPH6</accession>
<reference evidence="2" key="1">
    <citation type="journal article" date="2022" name="Int. J. Mol. Sci.">
        <title>Draft Genome of Tanacetum Coccineum: Genomic Comparison of Closely Related Tanacetum-Family Plants.</title>
        <authorList>
            <person name="Yamashiro T."/>
            <person name="Shiraishi A."/>
            <person name="Nakayama K."/>
            <person name="Satake H."/>
        </authorList>
    </citation>
    <scope>NUCLEOTIDE SEQUENCE</scope>
</reference>
<gene>
    <name evidence="2" type="ORF">Tco_0774052</name>
</gene>
<comment type="caution">
    <text evidence="2">The sequence shown here is derived from an EMBL/GenBank/DDBJ whole genome shotgun (WGS) entry which is preliminary data.</text>
</comment>
<proteinExistence type="predicted"/>
<feature type="region of interest" description="Disordered" evidence="1">
    <location>
        <begin position="1"/>
        <end position="22"/>
    </location>
</feature>
<name>A0ABQ4ZPH6_9ASTR</name>
<protein>
    <submittedName>
        <fullName evidence="2">Uncharacterized protein</fullName>
    </submittedName>
</protein>
<keyword evidence="3" id="KW-1185">Reference proteome</keyword>
<dbReference type="Proteomes" id="UP001151760">
    <property type="component" value="Unassembled WGS sequence"/>
</dbReference>
<evidence type="ECO:0000313" key="3">
    <source>
        <dbReference type="Proteomes" id="UP001151760"/>
    </source>
</evidence>
<organism evidence="2 3">
    <name type="scientific">Tanacetum coccineum</name>
    <dbReference type="NCBI Taxonomy" id="301880"/>
    <lineage>
        <taxon>Eukaryota</taxon>
        <taxon>Viridiplantae</taxon>
        <taxon>Streptophyta</taxon>
        <taxon>Embryophyta</taxon>
        <taxon>Tracheophyta</taxon>
        <taxon>Spermatophyta</taxon>
        <taxon>Magnoliopsida</taxon>
        <taxon>eudicotyledons</taxon>
        <taxon>Gunneridae</taxon>
        <taxon>Pentapetalae</taxon>
        <taxon>asterids</taxon>
        <taxon>campanulids</taxon>
        <taxon>Asterales</taxon>
        <taxon>Asteraceae</taxon>
        <taxon>Asteroideae</taxon>
        <taxon>Anthemideae</taxon>
        <taxon>Anthemidinae</taxon>
        <taxon>Tanacetum</taxon>
    </lineage>
</organism>
<sequence>MVNTRSTDNGRRSQGGMLTGTNTVESQLTSMMNLITRLTEFVIALENRVNSGEGTSQRRENLGDQNDGNNGGSYDRLTKVEFPKFDEEDVQRWLYKVNKFFEMDQIVNDD</sequence>
<reference evidence="2" key="2">
    <citation type="submission" date="2022-01" db="EMBL/GenBank/DDBJ databases">
        <authorList>
            <person name="Yamashiro T."/>
            <person name="Shiraishi A."/>
            <person name="Satake H."/>
            <person name="Nakayama K."/>
        </authorList>
    </citation>
    <scope>NUCLEOTIDE SEQUENCE</scope>
</reference>
<feature type="region of interest" description="Disordered" evidence="1">
    <location>
        <begin position="49"/>
        <end position="76"/>
    </location>
</feature>
<evidence type="ECO:0000313" key="2">
    <source>
        <dbReference type="EMBL" id="GJS91416.1"/>
    </source>
</evidence>
<dbReference type="EMBL" id="BQNB010011503">
    <property type="protein sequence ID" value="GJS91416.1"/>
    <property type="molecule type" value="Genomic_DNA"/>
</dbReference>
<evidence type="ECO:0000256" key="1">
    <source>
        <dbReference type="SAM" id="MobiDB-lite"/>
    </source>
</evidence>